<keyword evidence="3" id="KW-1185">Reference proteome</keyword>
<dbReference type="RefSeq" id="XP_015702862.1">
    <property type="nucleotide sequence ID" value="XM_015847559.1"/>
</dbReference>
<dbReference type="GeneID" id="26970806"/>
<dbReference type="Proteomes" id="UP000002059">
    <property type="component" value="Partially assembled WGS sequence"/>
</dbReference>
<evidence type="ECO:0000313" key="2">
    <source>
        <dbReference type="EMBL" id="KGQ01328.1"/>
    </source>
</evidence>
<feature type="coiled-coil region" evidence="1">
    <location>
        <begin position="19"/>
        <end position="46"/>
    </location>
</feature>
<gene>
    <name evidence="2" type="ORF">PAAG_12009</name>
</gene>
<dbReference type="HOGENOM" id="CLU_174201_0_0_1"/>
<dbReference type="VEuPathDB" id="FungiDB:PAAG_12009"/>
<protein>
    <submittedName>
        <fullName evidence="2">Uncharacterized protein</fullName>
    </submittedName>
</protein>
<evidence type="ECO:0000313" key="3">
    <source>
        <dbReference type="Proteomes" id="UP000002059"/>
    </source>
</evidence>
<reference evidence="2 3" key="1">
    <citation type="journal article" date="2011" name="PLoS Genet.">
        <title>Comparative genomic analysis of human fungal pathogens causing paracoccidioidomycosis.</title>
        <authorList>
            <person name="Desjardins C.A."/>
            <person name="Champion M.D."/>
            <person name="Holder J.W."/>
            <person name="Muszewska A."/>
            <person name="Goldberg J."/>
            <person name="Bailao A.M."/>
            <person name="Brigido M.M."/>
            <person name="Ferreira M.E."/>
            <person name="Garcia A.M."/>
            <person name="Grynberg M."/>
            <person name="Gujja S."/>
            <person name="Heiman D.I."/>
            <person name="Henn M.R."/>
            <person name="Kodira C.D."/>
            <person name="Leon-Narvaez H."/>
            <person name="Longo L.V."/>
            <person name="Ma L.J."/>
            <person name="Malavazi I."/>
            <person name="Matsuo A.L."/>
            <person name="Morais F.V."/>
            <person name="Pereira M."/>
            <person name="Rodriguez-Brito S."/>
            <person name="Sakthikumar S."/>
            <person name="Salem-Izacc S.M."/>
            <person name="Sykes S.M."/>
            <person name="Teixeira M.M."/>
            <person name="Vallejo M.C."/>
            <person name="Walter M.E."/>
            <person name="Yandava C."/>
            <person name="Young S."/>
            <person name="Zeng Q."/>
            <person name="Zucker J."/>
            <person name="Felipe M.S."/>
            <person name="Goldman G.H."/>
            <person name="Haas B.J."/>
            <person name="McEwen J.G."/>
            <person name="Nino-Vega G."/>
            <person name="Puccia R."/>
            <person name="San-Blas G."/>
            <person name="Soares C.M."/>
            <person name="Birren B.W."/>
            <person name="Cuomo C.A."/>
        </authorList>
    </citation>
    <scope>NUCLEOTIDE SEQUENCE [LARGE SCALE GENOMIC DNA]</scope>
    <source>
        <strain evidence="3">ATCC MYA-826 / Pb01</strain>
    </source>
</reference>
<organism evidence="2 3">
    <name type="scientific">Paracoccidioides lutzii (strain ATCC MYA-826 / Pb01)</name>
    <name type="common">Paracoccidioides brasiliensis</name>
    <dbReference type="NCBI Taxonomy" id="502779"/>
    <lineage>
        <taxon>Eukaryota</taxon>
        <taxon>Fungi</taxon>
        <taxon>Dikarya</taxon>
        <taxon>Ascomycota</taxon>
        <taxon>Pezizomycotina</taxon>
        <taxon>Eurotiomycetes</taxon>
        <taxon>Eurotiomycetidae</taxon>
        <taxon>Onygenales</taxon>
        <taxon>Ajellomycetaceae</taxon>
        <taxon>Paracoccidioides</taxon>
    </lineage>
</organism>
<keyword evidence="1" id="KW-0175">Coiled coil</keyword>
<dbReference type="OrthoDB" id="4509994at2759"/>
<dbReference type="KEGG" id="pbl:PAAG_12009"/>
<sequence length="109" mass="13101">MKKDHSEKFKIVEKVFKYLQEIYENINKLENAKTEYQHLIMRNKDEYHIFVIKFLHLTSEAEIHKKDYKQLASITASFKRFKISASRLLTILRACQVITTEDYSVMKKL</sequence>
<dbReference type="EMBL" id="KN294004">
    <property type="protein sequence ID" value="KGQ01328.1"/>
    <property type="molecule type" value="Genomic_DNA"/>
</dbReference>
<dbReference type="AlphaFoldDB" id="A0A0A2V1F3"/>
<accession>A0A0A2V1F3</accession>
<evidence type="ECO:0000256" key="1">
    <source>
        <dbReference type="SAM" id="Coils"/>
    </source>
</evidence>
<proteinExistence type="predicted"/>
<name>A0A0A2V1F3_PARBA</name>